<feature type="region of interest" description="Disordered" evidence="1">
    <location>
        <begin position="275"/>
        <end position="323"/>
    </location>
</feature>
<evidence type="ECO:0000313" key="3">
    <source>
        <dbReference type="Proteomes" id="UP000250275"/>
    </source>
</evidence>
<feature type="region of interest" description="Disordered" evidence="1">
    <location>
        <begin position="223"/>
        <end position="250"/>
    </location>
</feature>
<reference evidence="2 3" key="1">
    <citation type="submission" date="2015-07" db="EMBL/GenBank/DDBJ databases">
        <title>The genome of Eufriesea mexicana.</title>
        <authorList>
            <person name="Pan H."/>
            <person name="Kapheim K."/>
        </authorList>
    </citation>
    <scope>NUCLEOTIDE SEQUENCE [LARGE SCALE GENOMIC DNA]</scope>
    <source>
        <strain evidence="2">0111107269</strain>
        <tissue evidence="2">Whole body</tissue>
    </source>
</reference>
<organism evidence="2 3">
    <name type="scientific">Eufriesea mexicana</name>
    <dbReference type="NCBI Taxonomy" id="516756"/>
    <lineage>
        <taxon>Eukaryota</taxon>
        <taxon>Metazoa</taxon>
        <taxon>Ecdysozoa</taxon>
        <taxon>Arthropoda</taxon>
        <taxon>Hexapoda</taxon>
        <taxon>Insecta</taxon>
        <taxon>Pterygota</taxon>
        <taxon>Neoptera</taxon>
        <taxon>Endopterygota</taxon>
        <taxon>Hymenoptera</taxon>
        <taxon>Apocrita</taxon>
        <taxon>Aculeata</taxon>
        <taxon>Apoidea</taxon>
        <taxon>Anthophila</taxon>
        <taxon>Apidae</taxon>
        <taxon>Eufriesea</taxon>
    </lineage>
</organism>
<feature type="compositionally biased region" description="Low complexity" evidence="1">
    <location>
        <begin position="234"/>
        <end position="247"/>
    </location>
</feature>
<feature type="compositionally biased region" description="Basic residues" evidence="1">
    <location>
        <begin position="79"/>
        <end position="92"/>
    </location>
</feature>
<feature type="region of interest" description="Disordered" evidence="1">
    <location>
        <begin position="397"/>
        <end position="417"/>
    </location>
</feature>
<proteinExistence type="predicted"/>
<evidence type="ECO:0000313" key="2">
    <source>
        <dbReference type="EMBL" id="OAD54032.1"/>
    </source>
</evidence>
<sequence length="417" mass="46113">MPNENAPVCGCGMAVDLPKSRNGALSSRKLTIRIPKSKGSKSDGRSAKKQQDDARGKSRGSETGSCSSVTEQTRPVTKSSKHEKRLNHSRRTRSADRAESHYTYIGRLPAKILIIELWMSITRQSRAVFTRRCIRHSGSSILGGIRENAIPEALYATIPDTPNASANETGNSQLNAQSRSQPVYAIPSMVSPPPTYDVAISKTWQTGLPPTYDEYLCHESAMISRSHTPPPPWSDSSTTTSTPTTPSVQTRRELLASQPELRQYLAQLSLSQNNDRSIGHHHHHQATVLRDSSYLSNQQGSREVRAQQRSRAMPPRSQSESRVQQQRIATMYEDGAFCMETTVLQSAIENGIALCRLMLDRVGRNFPDGRKSPGFSPSFFQGAALALEGIVVESLEEPRTHGQHVDDSLAKNLVERR</sequence>
<keyword evidence="3" id="KW-1185">Reference proteome</keyword>
<feature type="compositionally biased region" description="Polar residues" evidence="1">
    <location>
        <begin position="61"/>
        <end position="78"/>
    </location>
</feature>
<dbReference type="EMBL" id="KQ765234">
    <property type="protein sequence ID" value="OAD54032.1"/>
    <property type="molecule type" value="Genomic_DNA"/>
</dbReference>
<feature type="compositionally biased region" description="Basic and acidic residues" evidence="1">
    <location>
        <begin position="40"/>
        <end position="60"/>
    </location>
</feature>
<feature type="region of interest" description="Disordered" evidence="1">
    <location>
        <begin position="1"/>
        <end position="97"/>
    </location>
</feature>
<protein>
    <submittedName>
        <fullName evidence="2">Uncharacterized protein</fullName>
    </submittedName>
</protein>
<gene>
    <name evidence="2" type="ORF">WN48_08452</name>
</gene>
<dbReference type="OrthoDB" id="7653387at2759"/>
<accession>A0A310S7V7</accession>
<evidence type="ECO:0000256" key="1">
    <source>
        <dbReference type="SAM" id="MobiDB-lite"/>
    </source>
</evidence>
<name>A0A310S7V7_9HYME</name>
<dbReference type="Proteomes" id="UP000250275">
    <property type="component" value="Unassembled WGS sequence"/>
</dbReference>
<dbReference type="AlphaFoldDB" id="A0A310S7V7"/>